<gene>
    <name evidence="3" type="ORF">CAEBREN_29171</name>
</gene>
<evidence type="ECO:0000259" key="2">
    <source>
        <dbReference type="Pfam" id="PF11977"/>
    </source>
</evidence>
<dbReference type="OrthoDB" id="392925at2759"/>
<feature type="domain" description="RNase NYN" evidence="2">
    <location>
        <begin position="71"/>
        <end position="203"/>
    </location>
</feature>
<dbReference type="eggNOG" id="ENOG502TGG1">
    <property type="taxonomic scope" value="Eukaryota"/>
</dbReference>
<evidence type="ECO:0000256" key="1">
    <source>
        <dbReference type="SAM" id="MobiDB-lite"/>
    </source>
</evidence>
<dbReference type="Pfam" id="PF11977">
    <property type="entry name" value="RNase_Zc3h12a"/>
    <property type="match status" value="1"/>
</dbReference>
<proteinExistence type="predicted"/>
<dbReference type="STRING" id="135651.G0P4D4"/>
<reference evidence="4" key="1">
    <citation type="submission" date="2011-07" db="EMBL/GenBank/DDBJ databases">
        <authorList>
            <consortium name="Caenorhabditis brenneri Sequencing and Analysis Consortium"/>
            <person name="Wilson R.K."/>
        </authorList>
    </citation>
    <scope>NUCLEOTIDE SEQUENCE [LARGE SCALE GENOMIC DNA]</scope>
    <source>
        <strain evidence="4">PB2801</strain>
    </source>
</reference>
<keyword evidence="4" id="KW-1185">Reference proteome</keyword>
<dbReference type="AlphaFoldDB" id="G0P4D4"/>
<dbReference type="Gene3D" id="3.40.50.11980">
    <property type="match status" value="1"/>
</dbReference>
<dbReference type="InterPro" id="IPR021869">
    <property type="entry name" value="RNase_Zc3h12_NYN"/>
</dbReference>
<dbReference type="FunCoup" id="G0P4D4">
    <property type="interactions" value="1609"/>
</dbReference>
<accession>G0P4D4</accession>
<dbReference type="InParanoid" id="G0P4D4"/>
<dbReference type="EMBL" id="GL380061">
    <property type="protein sequence ID" value="EGT44699.1"/>
    <property type="molecule type" value="Genomic_DNA"/>
</dbReference>
<protein>
    <recommendedName>
        <fullName evidence="2">RNase NYN domain-containing protein</fullName>
    </recommendedName>
</protein>
<feature type="region of interest" description="Disordered" evidence="1">
    <location>
        <begin position="321"/>
        <end position="341"/>
    </location>
</feature>
<evidence type="ECO:0000313" key="4">
    <source>
        <dbReference type="Proteomes" id="UP000008068"/>
    </source>
</evidence>
<dbReference type="HOGENOM" id="CLU_814416_0_0_1"/>
<evidence type="ECO:0000313" key="3">
    <source>
        <dbReference type="EMBL" id="EGT44699.1"/>
    </source>
</evidence>
<organism evidence="4">
    <name type="scientific">Caenorhabditis brenneri</name>
    <name type="common">Nematode worm</name>
    <dbReference type="NCBI Taxonomy" id="135651"/>
    <lineage>
        <taxon>Eukaryota</taxon>
        <taxon>Metazoa</taxon>
        <taxon>Ecdysozoa</taxon>
        <taxon>Nematoda</taxon>
        <taxon>Chromadorea</taxon>
        <taxon>Rhabditida</taxon>
        <taxon>Rhabditina</taxon>
        <taxon>Rhabditomorpha</taxon>
        <taxon>Rhabditoidea</taxon>
        <taxon>Rhabditidae</taxon>
        <taxon>Peloderinae</taxon>
        <taxon>Caenorhabditis</taxon>
    </lineage>
</organism>
<dbReference type="Proteomes" id="UP000008068">
    <property type="component" value="Unassembled WGS sequence"/>
</dbReference>
<sequence>MAIEISESDRIAYNELECKNISLERFVLKKLQETVDIQKANNRYRSDVPQFTSKKKPHIPKLICDTEKCVARTIVIDGANIMHGGSPYRDTRDGGHEFIPDVAALLSVIRFFLKRDFEVFAVISRKYMKSSATNFKEAIDELVKNHLCVVVPHTNLDDSVALEFAAQINGVVLTADLYRDHASECSRSRRIVEDHRLGVGWEPIKSSHTRINYPEEDYIPAKTFFFVNEEGGKTPEEEIIKRVYAFPEQLQYTISKERYKMANPEGKKAKLVGLIEDLIVRGIEVYDENVRIIRNTPLHVPNEASSNSLTDFDETTLLEVPADDQAEYIEQNPDGFESDDW</sequence>
<name>G0P4D4_CAEBE</name>